<dbReference type="AlphaFoldDB" id="A0A8S3JGW2"/>
<evidence type="ECO:0000313" key="1">
    <source>
        <dbReference type="EMBL" id="CAF5215804.1"/>
    </source>
</evidence>
<proteinExistence type="predicted"/>
<feature type="non-terminal residue" evidence="1">
    <location>
        <position position="1"/>
    </location>
</feature>
<gene>
    <name evidence="1" type="ORF">SMN809_LOCUS79739</name>
</gene>
<name>A0A8S3JGW2_9BILA</name>
<dbReference type="EMBL" id="CAJOBI010343338">
    <property type="protein sequence ID" value="CAF5215804.1"/>
    <property type="molecule type" value="Genomic_DNA"/>
</dbReference>
<protein>
    <submittedName>
        <fullName evidence="1">Uncharacterized protein</fullName>
    </submittedName>
</protein>
<comment type="caution">
    <text evidence="1">The sequence shown here is derived from an EMBL/GenBank/DDBJ whole genome shotgun (WGS) entry which is preliminary data.</text>
</comment>
<reference evidence="1" key="1">
    <citation type="submission" date="2021-02" db="EMBL/GenBank/DDBJ databases">
        <authorList>
            <person name="Nowell W R."/>
        </authorList>
    </citation>
    <scope>NUCLEOTIDE SEQUENCE</scope>
</reference>
<sequence>VESRSVQNLIDMAENKLIQRRTQTQEINQLVEDFTQAHSNLLSRINILADNLRSSRLSGYSIHDIEDLMIIIKVC</sequence>
<dbReference type="Proteomes" id="UP000676336">
    <property type="component" value="Unassembled WGS sequence"/>
</dbReference>
<organism evidence="1 2">
    <name type="scientific">Rotaria magnacalcarata</name>
    <dbReference type="NCBI Taxonomy" id="392030"/>
    <lineage>
        <taxon>Eukaryota</taxon>
        <taxon>Metazoa</taxon>
        <taxon>Spiralia</taxon>
        <taxon>Gnathifera</taxon>
        <taxon>Rotifera</taxon>
        <taxon>Eurotatoria</taxon>
        <taxon>Bdelloidea</taxon>
        <taxon>Philodinida</taxon>
        <taxon>Philodinidae</taxon>
        <taxon>Rotaria</taxon>
    </lineage>
</organism>
<evidence type="ECO:0000313" key="2">
    <source>
        <dbReference type="Proteomes" id="UP000676336"/>
    </source>
</evidence>
<accession>A0A8S3JGW2</accession>